<organism evidence="2 3">
    <name type="scientific">Pleuronectes platessa</name>
    <name type="common">European plaice</name>
    <dbReference type="NCBI Taxonomy" id="8262"/>
    <lineage>
        <taxon>Eukaryota</taxon>
        <taxon>Metazoa</taxon>
        <taxon>Chordata</taxon>
        <taxon>Craniata</taxon>
        <taxon>Vertebrata</taxon>
        <taxon>Euteleostomi</taxon>
        <taxon>Actinopterygii</taxon>
        <taxon>Neopterygii</taxon>
        <taxon>Teleostei</taxon>
        <taxon>Neoteleostei</taxon>
        <taxon>Acanthomorphata</taxon>
        <taxon>Carangaria</taxon>
        <taxon>Pleuronectiformes</taxon>
        <taxon>Pleuronectoidei</taxon>
        <taxon>Pleuronectidae</taxon>
        <taxon>Pleuronectes</taxon>
    </lineage>
</organism>
<dbReference type="EMBL" id="CADEAL010000235">
    <property type="protein sequence ID" value="CAB1416970.1"/>
    <property type="molecule type" value="Genomic_DNA"/>
</dbReference>
<feature type="region of interest" description="Disordered" evidence="1">
    <location>
        <begin position="1"/>
        <end position="119"/>
    </location>
</feature>
<dbReference type="Proteomes" id="UP001153269">
    <property type="component" value="Unassembled WGS sequence"/>
</dbReference>
<proteinExistence type="predicted"/>
<feature type="compositionally biased region" description="Basic and acidic residues" evidence="1">
    <location>
        <begin position="1"/>
        <end position="28"/>
    </location>
</feature>
<feature type="compositionally biased region" description="Basic and acidic residues" evidence="1">
    <location>
        <begin position="81"/>
        <end position="100"/>
    </location>
</feature>
<comment type="caution">
    <text evidence="2">The sequence shown here is derived from an EMBL/GenBank/DDBJ whole genome shotgun (WGS) entry which is preliminary data.</text>
</comment>
<gene>
    <name evidence="2" type="ORF">PLEPLA_LOCUS4763</name>
</gene>
<keyword evidence="3" id="KW-1185">Reference proteome</keyword>
<dbReference type="AlphaFoldDB" id="A0A9N7Y3N1"/>
<feature type="compositionally biased region" description="Polar residues" evidence="1">
    <location>
        <begin position="101"/>
        <end position="119"/>
    </location>
</feature>
<evidence type="ECO:0000256" key="1">
    <source>
        <dbReference type="SAM" id="MobiDB-lite"/>
    </source>
</evidence>
<evidence type="ECO:0000313" key="3">
    <source>
        <dbReference type="Proteomes" id="UP001153269"/>
    </source>
</evidence>
<reference evidence="2" key="1">
    <citation type="submission" date="2020-03" db="EMBL/GenBank/DDBJ databases">
        <authorList>
            <person name="Weist P."/>
        </authorList>
    </citation>
    <scope>NUCLEOTIDE SEQUENCE</scope>
</reference>
<name>A0A9N7Y3N1_PLEPL</name>
<evidence type="ECO:0000313" key="2">
    <source>
        <dbReference type="EMBL" id="CAB1416970.1"/>
    </source>
</evidence>
<protein>
    <submittedName>
        <fullName evidence="2">Uncharacterized protein</fullName>
    </submittedName>
</protein>
<accession>A0A9N7Y3N1</accession>
<sequence>MRRAAGDEQGRGIDEEEQYGERDRDGGRQEAQQESYNTRGPAPGSSGKANNEEGVSQDRPSSLPPAKLPHSLPSSGTWERMASHVERHRERKRESAEESPGRQTGQQAAQSNVIQQEQSAALKATTAPCHCYELTEALRNANLKPVSHREVYGGMPTVTQASNLETC</sequence>